<dbReference type="Proteomes" id="UP000295509">
    <property type="component" value="Unassembled WGS sequence"/>
</dbReference>
<feature type="coiled-coil region" evidence="1">
    <location>
        <begin position="126"/>
        <end position="153"/>
    </location>
</feature>
<accession>A0A4R8L549</accession>
<evidence type="ECO:0000313" key="3">
    <source>
        <dbReference type="EMBL" id="TDY37757.1"/>
    </source>
</evidence>
<evidence type="ECO:0000256" key="2">
    <source>
        <dbReference type="SAM" id="MobiDB-lite"/>
    </source>
</evidence>
<reference evidence="3 4" key="1">
    <citation type="submission" date="2019-03" db="EMBL/GenBank/DDBJ databases">
        <title>Genomic Encyclopedia of Type Strains, Phase III (KMG-III): the genomes of soil and plant-associated and newly described type strains.</title>
        <authorList>
            <person name="Whitman W."/>
        </authorList>
    </citation>
    <scope>NUCLEOTIDE SEQUENCE [LARGE SCALE GENOMIC DNA]</scope>
    <source>
        <strain evidence="3 4">LMG 29544</strain>
    </source>
</reference>
<feature type="compositionally biased region" description="Gly residues" evidence="2">
    <location>
        <begin position="1"/>
        <end position="10"/>
    </location>
</feature>
<proteinExistence type="predicted"/>
<keyword evidence="4" id="KW-1185">Reference proteome</keyword>
<feature type="region of interest" description="Disordered" evidence="2">
    <location>
        <begin position="1"/>
        <end position="126"/>
    </location>
</feature>
<feature type="compositionally biased region" description="Basic and acidic residues" evidence="2">
    <location>
        <begin position="41"/>
        <end position="52"/>
    </location>
</feature>
<feature type="compositionally biased region" description="Polar residues" evidence="2">
    <location>
        <begin position="26"/>
        <end position="36"/>
    </location>
</feature>
<sequence length="226" mass="25151">MPGTHIGGSFSGRFHPTDMVPREPHSSGSEVANAGSSRMADVARSDTSREDPGGFNQVRRAGQAHAGSTAAPVLRLRGGGNLHPSGDKRGDRERLLPDEPGSSNQRMYHGTRSGTEAQRAANDAKRYDLQSRLDHAKREMDGARQKYDGALADLGRISEAVKRLDDESRQSGLDTARRDELGNLQRTARDDFWRQTREIEACRDALRKSDDKCRDLERKLDKLRWT</sequence>
<gene>
    <name evidence="3" type="ORF">BX592_13517</name>
</gene>
<feature type="compositionally biased region" description="Basic and acidic residues" evidence="2">
    <location>
        <begin position="85"/>
        <end position="97"/>
    </location>
</feature>
<name>A0A4R8L549_9BURK</name>
<feature type="coiled-coil region" evidence="1">
    <location>
        <begin position="199"/>
        <end position="226"/>
    </location>
</feature>
<dbReference type="AlphaFoldDB" id="A0A4R8L549"/>
<protein>
    <submittedName>
        <fullName evidence="3">Uncharacterized protein</fullName>
    </submittedName>
</protein>
<organism evidence="3 4">
    <name type="scientific">Paraburkholderia rhizosphaerae</name>
    <dbReference type="NCBI Taxonomy" id="480658"/>
    <lineage>
        <taxon>Bacteria</taxon>
        <taxon>Pseudomonadati</taxon>
        <taxon>Pseudomonadota</taxon>
        <taxon>Betaproteobacteria</taxon>
        <taxon>Burkholderiales</taxon>
        <taxon>Burkholderiaceae</taxon>
        <taxon>Paraburkholderia</taxon>
    </lineage>
</organism>
<feature type="compositionally biased region" description="Polar residues" evidence="2">
    <location>
        <begin position="101"/>
        <end position="116"/>
    </location>
</feature>
<keyword evidence="1" id="KW-0175">Coiled coil</keyword>
<evidence type="ECO:0000256" key="1">
    <source>
        <dbReference type="SAM" id="Coils"/>
    </source>
</evidence>
<comment type="caution">
    <text evidence="3">The sequence shown here is derived from an EMBL/GenBank/DDBJ whole genome shotgun (WGS) entry which is preliminary data.</text>
</comment>
<dbReference type="EMBL" id="SORE01000035">
    <property type="protein sequence ID" value="TDY37757.1"/>
    <property type="molecule type" value="Genomic_DNA"/>
</dbReference>
<evidence type="ECO:0000313" key="4">
    <source>
        <dbReference type="Proteomes" id="UP000295509"/>
    </source>
</evidence>
<feature type="region of interest" description="Disordered" evidence="2">
    <location>
        <begin position="163"/>
        <end position="187"/>
    </location>
</feature>